<dbReference type="RefSeq" id="XP_001305123.1">
    <property type="nucleotide sequence ID" value="XM_001305122.1"/>
</dbReference>
<evidence type="ECO:0000313" key="2">
    <source>
        <dbReference type="EMBL" id="EAX92193.1"/>
    </source>
</evidence>
<gene>
    <name evidence="2" type="ORF">TVAG_386170</name>
</gene>
<protein>
    <submittedName>
        <fullName evidence="2">Uncharacterized protein</fullName>
    </submittedName>
</protein>
<feature type="region of interest" description="Disordered" evidence="1">
    <location>
        <begin position="1"/>
        <end position="59"/>
    </location>
</feature>
<keyword evidence="3" id="KW-1185">Reference proteome</keyword>
<dbReference type="VEuPathDB" id="TrichDB:TVAG_386170"/>
<name>A2FSD4_TRIV3</name>
<dbReference type="Proteomes" id="UP000001542">
    <property type="component" value="Unassembled WGS sequence"/>
</dbReference>
<proteinExistence type="predicted"/>
<feature type="compositionally biased region" description="Basic and acidic residues" evidence="1">
    <location>
        <begin position="39"/>
        <end position="51"/>
    </location>
</feature>
<feature type="compositionally biased region" description="Basic and acidic residues" evidence="1">
    <location>
        <begin position="1"/>
        <end position="23"/>
    </location>
</feature>
<reference evidence="2" key="2">
    <citation type="journal article" date="2007" name="Science">
        <title>Draft genome sequence of the sexually transmitted pathogen Trichomonas vaginalis.</title>
        <authorList>
            <person name="Carlton J.M."/>
            <person name="Hirt R.P."/>
            <person name="Silva J.C."/>
            <person name="Delcher A.L."/>
            <person name="Schatz M."/>
            <person name="Zhao Q."/>
            <person name="Wortman J.R."/>
            <person name="Bidwell S.L."/>
            <person name="Alsmark U.C.M."/>
            <person name="Besteiro S."/>
            <person name="Sicheritz-Ponten T."/>
            <person name="Noel C.J."/>
            <person name="Dacks J.B."/>
            <person name="Foster P.G."/>
            <person name="Simillion C."/>
            <person name="Van de Peer Y."/>
            <person name="Miranda-Saavedra D."/>
            <person name="Barton G.J."/>
            <person name="Westrop G.D."/>
            <person name="Mueller S."/>
            <person name="Dessi D."/>
            <person name="Fiori P.L."/>
            <person name="Ren Q."/>
            <person name="Paulsen I."/>
            <person name="Zhang H."/>
            <person name="Bastida-Corcuera F.D."/>
            <person name="Simoes-Barbosa A."/>
            <person name="Brown M.T."/>
            <person name="Hayes R.D."/>
            <person name="Mukherjee M."/>
            <person name="Okumura C.Y."/>
            <person name="Schneider R."/>
            <person name="Smith A.J."/>
            <person name="Vanacova S."/>
            <person name="Villalvazo M."/>
            <person name="Haas B.J."/>
            <person name="Pertea M."/>
            <person name="Feldblyum T.V."/>
            <person name="Utterback T.R."/>
            <person name="Shu C.L."/>
            <person name="Osoegawa K."/>
            <person name="de Jong P.J."/>
            <person name="Hrdy I."/>
            <person name="Horvathova L."/>
            <person name="Zubacova Z."/>
            <person name="Dolezal P."/>
            <person name="Malik S.B."/>
            <person name="Logsdon J.M. Jr."/>
            <person name="Henze K."/>
            <person name="Gupta A."/>
            <person name="Wang C.C."/>
            <person name="Dunne R.L."/>
            <person name="Upcroft J.A."/>
            <person name="Upcroft P."/>
            <person name="White O."/>
            <person name="Salzberg S.L."/>
            <person name="Tang P."/>
            <person name="Chiu C.-H."/>
            <person name="Lee Y.-S."/>
            <person name="Embley T.M."/>
            <person name="Coombs G.H."/>
            <person name="Mottram J.C."/>
            <person name="Tachezy J."/>
            <person name="Fraser-Liggett C.M."/>
            <person name="Johnson P.J."/>
        </authorList>
    </citation>
    <scope>NUCLEOTIDE SEQUENCE [LARGE SCALE GENOMIC DNA]</scope>
    <source>
        <strain evidence="2">G3</strain>
    </source>
</reference>
<sequence>MCKEKDQVKGSKKGAKDQSKEEALPDTFYLSELIPPVHCESDSEQNAKVDMDMSNSETN</sequence>
<accession>A2FSD4</accession>
<evidence type="ECO:0000313" key="3">
    <source>
        <dbReference type="Proteomes" id="UP000001542"/>
    </source>
</evidence>
<organism evidence="2 3">
    <name type="scientific">Trichomonas vaginalis (strain ATCC PRA-98 / G3)</name>
    <dbReference type="NCBI Taxonomy" id="412133"/>
    <lineage>
        <taxon>Eukaryota</taxon>
        <taxon>Metamonada</taxon>
        <taxon>Parabasalia</taxon>
        <taxon>Trichomonadida</taxon>
        <taxon>Trichomonadidae</taxon>
        <taxon>Trichomonas</taxon>
    </lineage>
</organism>
<dbReference type="VEuPathDB" id="TrichDB:TVAGG3_0969200"/>
<dbReference type="EMBL" id="DS113983">
    <property type="protein sequence ID" value="EAX92193.1"/>
    <property type="molecule type" value="Genomic_DNA"/>
</dbReference>
<dbReference type="KEGG" id="tva:4749902"/>
<reference evidence="2" key="1">
    <citation type="submission" date="2006-10" db="EMBL/GenBank/DDBJ databases">
        <authorList>
            <person name="Amadeo P."/>
            <person name="Zhao Q."/>
            <person name="Wortman J."/>
            <person name="Fraser-Liggett C."/>
            <person name="Carlton J."/>
        </authorList>
    </citation>
    <scope>NUCLEOTIDE SEQUENCE</scope>
    <source>
        <strain evidence="2">G3</strain>
    </source>
</reference>
<evidence type="ECO:0000256" key="1">
    <source>
        <dbReference type="SAM" id="MobiDB-lite"/>
    </source>
</evidence>
<dbReference type="InParanoid" id="A2FSD4"/>
<dbReference type="AlphaFoldDB" id="A2FSD4"/>